<dbReference type="AlphaFoldDB" id="A0A813JPV7"/>
<protein>
    <submittedName>
        <fullName evidence="2">Uncharacterized protein</fullName>
    </submittedName>
</protein>
<gene>
    <name evidence="2" type="ORF">PGLA2088_LOCUS21789</name>
</gene>
<dbReference type="Gene3D" id="3.40.50.1000">
    <property type="entry name" value="HAD superfamily/HAD-like"/>
    <property type="match status" value="1"/>
</dbReference>
<evidence type="ECO:0000256" key="1">
    <source>
        <dbReference type="SAM" id="MobiDB-lite"/>
    </source>
</evidence>
<dbReference type="EMBL" id="CAJNNW010025831">
    <property type="protein sequence ID" value="CAE8680214.1"/>
    <property type="molecule type" value="Genomic_DNA"/>
</dbReference>
<proteinExistence type="predicted"/>
<name>A0A813JPV7_POLGL</name>
<sequence length="366" mass="38862">MDRDRKALPGSGGVAGGVRLVVFDFDQTLSVIHVFKSLAGWSEDGPVQIPKPHASTERGQVRRIRELDQTGAFQERFATVAFGGPARVEQVRNCLLGLREKGAELVICTKGLIGAVRRCLSDLELLSLFSEVYGNIGGEIYGATPYDRQVAMSRDAAGDELLGQVNQANWGTKPELIVRLMRERRLRRDQVVLVEDDPEEIRKAGPVCRTLFVREAAGITQAAMDALQRMVAPVPGDTMPSTGGSAGEAARLLLGGYANFTPLSGCFGGAAAGGLLGGGGSIGKRQRGTSQAREQRKPSSVAAPQSFADVPSPDRLELCPGGSAARLGVRNRSGSVPPGAAPLPPVGPLPPLRRPPRVHDEPRRLG</sequence>
<accession>A0A813JPV7</accession>
<dbReference type="InterPro" id="IPR036412">
    <property type="entry name" value="HAD-like_sf"/>
</dbReference>
<dbReference type="InterPro" id="IPR023214">
    <property type="entry name" value="HAD_sf"/>
</dbReference>
<dbReference type="SUPFAM" id="SSF56784">
    <property type="entry name" value="HAD-like"/>
    <property type="match status" value="1"/>
</dbReference>
<feature type="compositionally biased region" description="Pro residues" evidence="1">
    <location>
        <begin position="339"/>
        <end position="353"/>
    </location>
</feature>
<comment type="caution">
    <text evidence="2">The sequence shown here is derived from an EMBL/GenBank/DDBJ whole genome shotgun (WGS) entry which is preliminary data.</text>
</comment>
<feature type="compositionally biased region" description="Basic and acidic residues" evidence="1">
    <location>
        <begin position="357"/>
        <end position="366"/>
    </location>
</feature>
<dbReference type="Proteomes" id="UP000626109">
    <property type="component" value="Unassembled WGS sequence"/>
</dbReference>
<feature type="region of interest" description="Disordered" evidence="1">
    <location>
        <begin position="281"/>
        <end position="366"/>
    </location>
</feature>
<evidence type="ECO:0000313" key="3">
    <source>
        <dbReference type="Proteomes" id="UP000626109"/>
    </source>
</evidence>
<evidence type="ECO:0000313" key="2">
    <source>
        <dbReference type="EMBL" id="CAE8680214.1"/>
    </source>
</evidence>
<organism evidence="2 3">
    <name type="scientific">Polarella glacialis</name>
    <name type="common">Dinoflagellate</name>
    <dbReference type="NCBI Taxonomy" id="89957"/>
    <lineage>
        <taxon>Eukaryota</taxon>
        <taxon>Sar</taxon>
        <taxon>Alveolata</taxon>
        <taxon>Dinophyceae</taxon>
        <taxon>Suessiales</taxon>
        <taxon>Suessiaceae</taxon>
        <taxon>Polarella</taxon>
    </lineage>
</organism>
<reference evidence="2" key="1">
    <citation type="submission" date="2021-02" db="EMBL/GenBank/DDBJ databases">
        <authorList>
            <person name="Dougan E. K."/>
            <person name="Rhodes N."/>
            <person name="Thang M."/>
            <person name="Chan C."/>
        </authorList>
    </citation>
    <scope>NUCLEOTIDE SEQUENCE</scope>
</reference>